<dbReference type="Pfam" id="PF00691">
    <property type="entry name" value="OmpA"/>
    <property type="match status" value="1"/>
</dbReference>
<gene>
    <name evidence="7" type="ORF">A8C32_02755</name>
</gene>
<dbReference type="Pfam" id="PF13620">
    <property type="entry name" value="CarboxypepD_reg"/>
    <property type="match status" value="1"/>
</dbReference>
<dbReference type="SUPFAM" id="SSF103088">
    <property type="entry name" value="OmpA-like"/>
    <property type="match status" value="1"/>
</dbReference>
<evidence type="ECO:0000313" key="7">
    <source>
        <dbReference type="EMBL" id="OEK08388.1"/>
    </source>
</evidence>
<dbReference type="Gene3D" id="3.30.1330.60">
    <property type="entry name" value="OmpA-like domain"/>
    <property type="match status" value="1"/>
</dbReference>
<organism evidence="7 8">
    <name type="scientific">Flavivirga aquatica</name>
    <dbReference type="NCBI Taxonomy" id="1849968"/>
    <lineage>
        <taxon>Bacteria</taxon>
        <taxon>Pseudomonadati</taxon>
        <taxon>Bacteroidota</taxon>
        <taxon>Flavobacteriia</taxon>
        <taxon>Flavobacteriales</taxon>
        <taxon>Flavobacteriaceae</taxon>
        <taxon>Flavivirga</taxon>
    </lineage>
</organism>
<dbReference type="SUPFAM" id="SSF82171">
    <property type="entry name" value="DPP6 N-terminal domain-like"/>
    <property type="match status" value="1"/>
</dbReference>
<dbReference type="InterPro" id="IPR011990">
    <property type="entry name" value="TPR-like_helical_dom_sf"/>
</dbReference>
<evidence type="ECO:0000256" key="5">
    <source>
        <dbReference type="SAM" id="SignalP"/>
    </source>
</evidence>
<dbReference type="PROSITE" id="PS51123">
    <property type="entry name" value="OMPA_2"/>
    <property type="match status" value="1"/>
</dbReference>
<evidence type="ECO:0000259" key="6">
    <source>
        <dbReference type="PROSITE" id="PS51123"/>
    </source>
</evidence>
<sequence>MKPKNYIIINFFLLISISLFAQSGTQKRADNLFNKFSFVNAAKVYHELINNEYNINYATRQLADSYAYMRNPEDAVIYYKKAVQQDNIPIEYYYNYAQALRGIKNYKESRVWLEKFKNAGGIIKTDRFTKDSDFITSIFNAKPQYFLTEVNFNSKYSDFGAYEHDGNIYFVSSRNKGVSIKHTYGWNKEPFLDIYAAKKNETNNNVTYKSKLKGDINSMYHDGPITMTKDGKTIYFSRNNFNKNILGKDKKGFTNLKIYQASLVKGKWINIKELPFNNNDYSNGHPALNEDENKLYFTSNMPGGIGGSDIYYVEINKDGTFGSPQNLGEIINTTKNERFPFINSEGSLFFSSDGHPGLGLFDIFGTVADKNNNIISVINLGVPVNSSKDDFSFFMNNDGLSGYFASNRNGGIGGDDIYAYDRIPQLKIEGTVKDAILNTPLVNVIVTLLDGNNKKIATLKTDKDGYYEINIDRDSYYKVDVKKDSYTTESKMVNSKNIERNITSITTNFVLDPDKIEEEEELISMTKPSPIYFDYNKSNINTNSSIELDKVIHLMQTKYPNMLIKIESHTDSRGSASYNNNLSIKRATNTYKYLLSKGLNPERIIEHKGYGEQNLVNDCDDTSTCTEEQHQLNRRTQLIVVRMD</sequence>
<dbReference type="Gene3D" id="2.60.40.1120">
    <property type="entry name" value="Carboxypeptidase-like, regulatory domain"/>
    <property type="match status" value="1"/>
</dbReference>
<evidence type="ECO:0000256" key="1">
    <source>
        <dbReference type="ARBA" id="ARBA00004442"/>
    </source>
</evidence>
<dbReference type="SUPFAM" id="SSF48452">
    <property type="entry name" value="TPR-like"/>
    <property type="match status" value="1"/>
</dbReference>
<dbReference type="OrthoDB" id="9809364at2"/>
<feature type="chain" id="PRO_5009186207" evidence="5">
    <location>
        <begin position="22"/>
        <end position="644"/>
    </location>
</feature>
<keyword evidence="7" id="KW-0966">Cell projection</keyword>
<comment type="subcellular location">
    <subcellularLocation>
        <location evidence="1">Cell outer membrane</location>
    </subcellularLocation>
</comment>
<evidence type="ECO:0000256" key="2">
    <source>
        <dbReference type="ARBA" id="ARBA00023136"/>
    </source>
</evidence>
<keyword evidence="7" id="KW-0969">Cilium</keyword>
<keyword evidence="5" id="KW-0732">Signal</keyword>
<dbReference type="EMBL" id="MDJD01000034">
    <property type="protein sequence ID" value="OEK08388.1"/>
    <property type="molecule type" value="Genomic_DNA"/>
</dbReference>
<dbReference type="InterPro" id="IPR008969">
    <property type="entry name" value="CarboxyPept-like_regulatory"/>
</dbReference>
<dbReference type="PANTHER" id="PTHR30329">
    <property type="entry name" value="STATOR ELEMENT OF FLAGELLAR MOTOR COMPLEX"/>
    <property type="match status" value="1"/>
</dbReference>
<dbReference type="Proteomes" id="UP000095713">
    <property type="component" value="Unassembled WGS sequence"/>
</dbReference>
<keyword evidence="2 4" id="KW-0472">Membrane</keyword>
<dbReference type="AlphaFoldDB" id="A0A1E5TAK8"/>
<keyword evidence="3" id="KW-0998">Cell outer membrane</keyword>
<dbReference type="SUPFAM" id="SSF49464">
    <property type="entry name" value="Carboxypeptidase regulatory domain-like"/>
    <property type="match status" value="1"/>
</dbReference>
<dbReference type="InterPro" id="IPR036737">
    <property type="entry name" value="OmpA-like_sf"/>
</dbReference>
<evidence type="ECO:0000313" key="8">
    <source>
        <dbReference type="Proteomes" id="UP000095713"/>
    </source>
</evidence>
<dbReference type="RefSeq" id="WP_069829896.1">
    <property type="nucleotide sequence ID" value="NZ_MDJD01000034.1"/>
</dbReference>
<comment type="caution">
    <text evidence="7">The sequence shown here is derived from an EMBL/GenBank/DDBJ whole genome shotgun (WGS) entry which is preliminary data.</text>
</comment>
<evidence type="ECO:0000256" key="4">
    <source>
        <dbReference type="PROSITE-ProRule" id="PRU00473"/>
    </source>
</evidence>
<name>A0A1E5TAK8_9FLAO</name>
<dbReference type="GO" id="GO:0009279">
    <property type="term" value="C:cell outer membrane"/>
    <property type="evidence" value="ECO:0007669"/>
    <property type="project" value="UniProtKB-SubCell"/>
</dbReference>
<reference evidence="7 8" key="1">
    <citation type="submission" date="2016-05" db="EMBL/GenBank/DDBJ databases">
        <title>Draft Genome Sequence of Algibacter sp. Strain SK-16 Isolated from the Surface Water of Aburatsubo Inlet.</title>
        <authorList>
            <person name="Wong S.-K."/>
            <person name="Yoshizawa S."/>
            <person name="Nakajima Y."/>
            <person name="Ogura Y."/>
            <person name="Tetsuya H."/>
            <person name="Hamasaki K."/>
        </authorList>
    </citation>
    <scope>NUCLEOTIDE SEQUENCE [LARGE SCALE GENOMIC DNA]</scope>
    <source>
        <strain evidence="7 8">SK-16</strain>
    </source>
</reference>
<dbReference type="PANTHER" id="PTHR30329:SF21">
    <property type="entry name" value="LIPOPROTEIN YIAD-RELATED"/>
    <property type="match status" value="1"/>
</dbReference>
<dbReference type="InterPro" id="IPR050330">
    <property type="entry name" value="Bact_OuterMem_StrucFunc"/>
</dbReference>
<keyword evidence="7" id="KW-0282">Flagellum</keyword>
<dbReference type="STRING" id="1849968.A8C32_02755"/>
<dbReference type="CDD" id="cd07185">
    <property type="entry name" value="OmpA_C-like"/>
    <property type="match status" value="1"/>
</dbReference>
<dbReference type="PRINTS" id="PR01021">
    <property type="entry name" value="OMPADOMAIN"/>
</dbReference>
<protein>
    <submittedName>
        <fullName evidence="7">Flagellar motor protein MotB</fullName>
    </submittedName>
</protein>
<feature type="domain" description="OmpA-like" evidence="6">
    <location>
        <begin position="520"/>
        <end position="644"/>
    </location>
</feature>
<accession>A0A1E5TAK8</accession>
<feature type="signal peptide" evidence="5">
    <location>
        <begin position="1"/>
        <end position="21"/>
    </location>
</feature>
<dbReference type="Gene3D" id="1.25.40.10">
    <property type="entry name" value="Tetratricopeptide repeat domain"/>
    <property type="match status" value="1"/>
</dbReference>
<proteinExistence type="predicted"/>
<dbReference type="InterPro" id="IPR006664">
    <property type="entry name" value="OMP_bac"/>
</dbReference>
<keyword evidence="8" id="KW-1185">Reference proteome</keyword>
<evidence type="ECO:0000256" key="3">
    <source>
        <dbReference type="ARBA" id="ARBA00023237"/>
    </source>
</evidence>
<dbReference type="InterPro" id="IPR006665">
    <property type="entry name" value="OmpA-like"/>
</dbReference>